<sequence length="150" mass="16756">MAITPDRNSSHLAGEYFVAAELYRRGYSVAMTLGNAKAIDLFAEHDGRTVNVQVKAIARRKNVGWPIMQDRVVPGVMYVFVCLNEPPDAPTYFIATAEEARLKVKQYSTRGIIDLTTLRNEQFLGRWDKIEAALAPAIVRATDRSRRASG</sequence>
<dbReference type="InterPro" id="IPR011335">
    <property type="entry name" value="Restrct_endonuc-II-like"/>
</dbReference>
<comment type="caution">
    <text evidence="1">The sequence shown here is derived from an EMBL/GenBank/DDBJ whole genome shotgun (WGS) entry which is preliminary data.</text>
</comment>
<evidence type="ECO:0008006" key="3">
    <source>
        <dbReference type="Google" id="ProtNLM"/>
    </source>
</evidence>
<accession>A0A2T4TZA8</accession>
<dbReference type="InterPro" id="IPR011856">
    <property type="entry name" value="tRNA_endonuc-like_dom_sf"/>
</dbReference>
<reference evidence="1 2" key="1">
    <citation type="submission" date="2017-09" db="EMBL/GenBank/DDBJ databases">
        <title>Bloom of a denitrifying methanotroph, Candidatus Methylomirabilis limnetica, in a deep stratified lake.</title>
        <authorList>
            <person name="Graf J.S."/>
            <person name="Marchant H.K."/>
            <person name="Tienken D."/>
            <person name="Hach P.F."/>
            <person name="Brand A."/>
            <person name="Schubert C.J."/>
            <person name="Kuypers M.M."/>
            <person name="Milucka J."/>
        </authorList>
    </citation>
    <scope>NUCLEOTIDE SEQUENCE [LARGE SCALE GENOMIC DNA]</scope>
    <source>
        <strain evidence="1 2">Zug</strain>
    </source>
</reference>
<dbReference type="RefSeq" id="WP_107561804.1">
    <property type="nucleotide sequence ID" value="NZ_NVQC01000016.1"/>
</dbReference>
<name>A0A2T4TZA8_9BACT</name>
<dbReference type="OrthoDB" id="7060296at2"/>
<keyword evidence="2" id="KW-1185">Reference proteome</keyword>
<organism evidence="1 2">
    <name type="scientific">Candidatus Methylomirabilis limnetica</name>
    <dbReference type="NCBI Taxonomy" id="2033718"/>
    <lineage>
        <taxon>Bacteria</taxon>
        <taxon>Candidatus Methylomirabilota</taxon>
        <taxon>Candidatus Methylomirabilia</taxon>
        <taxon>Candidatus Methylomirabilales</taxon>
        <taxon>Candidatus Methylomirabilaceae</taxon>
        <taxon>Candidatus Methylomirabilis</taxon>
    </lineage>
</organism>
<reference evidence="2" key="2">
    <citation type="journal article" date="2018" name="Environ. Microbiol.">
        <title>Bloom of a denitrifying methanotroph, 'Candidatus Methylomirabilis limnetica', in a deep stratified lake.</title>
        <authorList>
            <person name="Graf J.S."/>
            <person name="Mayr M.J."/>
            <person name="Marchant H.K."/>
            <person name="Tienken D."/>
            <person name="Hach P.F."/>
            <person name="Brand A."/>
            <person name="Schubert C.J."/>
            <person name="Kuypers M.M."/>
            <person name="Milucka J."/>
        </authorList>
    </citation>
    <scope>NUCLEOTIDE SEQUENCE [LARGE SCALE GENOMIC DNA]</scope>
    <source>
        <strain evidence="2">Zug</strain>
    </source>
</reference>
<evidence type="ECO:0000313" key="2">
    <source>
        <dbReference type="Proteomes" id="UP000241436"/>
    </source>
</evidence>
<dbReference type="AlphaFoldDB" id="A0A2T4TZA8"/>
<dbReference type="Proteomes" id="UP000241436">
    <property type="component" value="Unassembled WGS sequence"/>
</dbReference>
<evidence type="ECO:0000313" key="1">
    <source>
        <dbReference type="EMBL" id="PTL36432.1"/>
    </source>
</evidence>
<dbReference type="Gene3D" id="3.40.1350.10">
    <property type="match status" value="1"/>
</dbReference>
<proteinExistence type="predicted"/>
<protein>
    <recommendedName>
        <fullName evidence="3">PD(D/E)XK endonuclease domain-containing protein</fullName>
    </recommendedName>
</protein>
<dbReference type="EMBL" id="NVQC01000016">
    <property type="protein sequence ID" value="PTL36432.1"/>
    <property type="molecule type" value="Genomic_DNA"/>
</dbReference>
<dbReference type="GO" id="GO:0003676">
    <property type="term" value="F:nucleic acid binding"/>
    <property type="evidence" value="ECO:0007669"/>
    <property type="project" value="InterPro"/>
</dbReference>
<dbReference type="SUPFAM" id="SSF52980">
    <property type="entry name" value="Restriction endonuclease-like"/>
    <property type="match status" value="1"/>
</dbReference>
<gene>
    <name evidence="1" type="ORF">CLG94_05225</name>
</gene>